<dbReference type="InterPro" id="IPR029058">
    <property type="entry name" value="AB_hydrolase_fold"/>
</dbReference>
<dbReference type="PRINTS" id="PR00111">
    <property type="entry name" value="ABHYDROLASE"/>
</dbReference>
<keyword evidence="3" id="KW-1185">Reference proteome</keyword>
<sequence>MSPFSPGRGGRSKIMVMIGPFLCISNRLGRLRGVLLCLLALSACTARHPPDLHPTAQETALIPPDTILTLSDGFRIPVRLYRSSDTPLKAVILALHGYGDSRDAWEFDAQRFTVKRLELVAPDLRGFGQTADRGGWSSTARMVQDAREEVAWIHRHYPGVPVYVMGESMGGAVALLLDASPAPDIAGTILLAPAALKIGEPWETLMGGIDLVAPDWRLDGSAVPGHRVASDNIRALRRMYFDPLTQHSSTIHPLYGLTRLMHAAYDAAPKARLPLLIVFGSRDQFVLPPFTARLLKRLPPGTREDDLPAAHHLLSRDRRGAAEDAVSWILAPGSFLPSGGDIAAAAWKATAQP</sequence>
<dbReference type="Gene3D" id="3.40.50.1820">
    <property type="entry name" value="alpha/beta hydrolase"/>
    <property type="match status" value="1"/>
</dbReference>
<dbReference type="InterPro" id="IPR022742">
    <property type="entry name" value="Hydrolase_4"/>
</dbReference>
<dbReference type="PATRIC" id="fig|1088869.3.peg.420"/>
<evidence type="ECO:0000259" key="1">
    <source>
        <dbReference type="Pfam" id="PF12146"/>
    </source>
</evidence>
<dbReference type="STRING" id="1088869.GMO_04170"/>
<accession>G6XG02</accession>
<proteinExistence type="predicted"/>
<evidence type="ECO:0000313" key="3">
    <source>
        <dbReference type="Proteomes" id="UP000004949"/>
    </source>
</evidence>
<dbReference type="EMBL" id="AGQV01000001">
    <property type="protein sequence ID" value="EHH69110.1"/>
    <property type="molecule type" value="Genomic_DNA"/>
</dbReference>
<dbReference type="Pfam" id="PF12146">
    <property type="entry name" value="Hydrolase_4"/>
    <property type="match status" value="1"/>
</dbReference>
<dbReference type="PANTHER" id="PTHR11614">
    <property type="entry name" value="PHOSPHOLIPASE-RELATED"/>
    <property type="match status" value="1"/>
</dbReference>
<dbReference type="InterPro" id="IPR051044">
    <property type="entry name" value="MAG_DAG_Lipase"/>
</dbReference>
<comment type="caution">
    <text evidence="2">The sequence shown here is derived from an EMBL/GenBank/DDBJ whole genome shotgun (WGS) entry which is preliminary data.</text>
</comment>
<organism evidence="2 3">
    <name type="scientific">Gluconobacter morbifer G707</name>
    <dbReference type="NCBI Taxonomy" id="1088869"/>
    <lineage>
        <taxon>Bacteria</taxon>
        <taxon>Pseudomonadati</taxon>
        <taxon>Pseudomonadota</taxon>
        <taxon>Alphaproteobacteria</taxon>
        <taxon>Acetobacterales</taxon>
        <taxon>Acetobacteraceae</taxon>
        <taxon>Gluconobacter</taxon>
    </lineage>
</organism>
<feature type="domain" description="Serine aminopeptidase S33" evidence="1">
    <location>
        <begin position="88"/>
        <end position="314"/>
    </location>
</feature>
<dbReference type="AlphaFoldDB" id="G6XG02"/>
<name>G6XG02_9PROT</name>
<gene>
    <name evidence="2" type="ORF">GMO_04170</name>
</gene>
<protein>
    <recommendedName>
        <fullName evidence="1">Serine aminopeptidase S33 domain-containing protein</fullName>
    </recommendedName>
</protein>
<evidence type="ECO:0000313" key="2">
    <source>
        <dbReference type="EMBL" id="EHH69110.1"/>
    </source>
</evidence>
<dbReference type="InterPro" id="IPR000073">
    <property type="entry name" value="AB_hydrolase_1"/>
</dbReference>
<dbReference type="SUPFAM" id="SSF53474">
    <property type="entry name" value="alpha/beta-Hydrolases"/>
    <property type="match status" value="1"/>
</dbReference>
<dbReference type="eggNOG" id="COG2267">
    <property type="taxonomic scope" value="Bacteria"/>
</dbReference>
<reference evidence="2 3" key="1">
    <citation type="submission" date="2011-10" db="EMBL/GenBank/DDBJ databases">
        <title>Genome sequence of Gluconobacter morbifer G707, isolated from Drosophila gut.</title>
        <authorList>
            <person name="Lee W.-J."/>
            <person name="Kim E.-K."/>
        </authorList>
    </citation>
    <scope>NUCLEOTIDE SEQUENCE [LARGE SCALE GENOMIC DNA]</scope>
    <source>
        <strain evidence="2 3">G707</strain>
    </source>
</reference>
<dbReference type="Proteomes" id="UP000004949">
    <property type="component" value="Unassembled WGS sequence"/>
</dbReference>